<feature type="region of interest" description="Disordered" evidence="1">
    <location>
        <begin position="1"/>
        <end position="24"/>
    </location>
</feature>
<dbReference type="GeneID" id="14652854"/>
<dbReference type="EMBL" id="HF582854">
    <property type="protein sequence ID" value="CCQ37154.1"/>
    <property type="molecule type" value="Genomic_DNA"/>
</dbReference>
<dbReference type="Proteomes" id="UP000011867">
    <property type="component" value="Chromosome"/>
</dbReference>
<dbReference type="KEGG" id="nmo:Nmlp_3011"/>
<gene>
    <name evidence="2" type="ordered locus">Nmlp_3011</name>
</gene>
<keyword evidence="3" id="KW-1185">Reference proteome</keyword>
<protein>
    <submittedName>
        <fullName evidence="2">DUF1918 family protein</fullName>
    </submittedName>
</protein>
<dbReference type="HOGENOM" id="CLU_2766212_0_0_2"/>
<dbReference type="AlphaFoldDB" id="M1XL63"/>
<reference evidence="2 3" key="1">
    <citation type="journal article" date="2013" name="Genome Announc.">
        <title>Genome of the haloarchaeon Natronomonas moolapensis, a neutrophilic member of a previously haloalkaliphilic genus.</title>
        <authorList>
            <person name="Dyall-Smith M.L."/>
            <person name="Pfeiffer F."/>
            <person name="Oberwinkler T."/>
            <person name="Klee K."/>
            <person name="Rampp M."/>
            <person name="Palm P."/>
            <person name="Gross K."/>
            <person name="Schuster S.C."/>
            <person name="Oesterhelt D."/>
        </authorList>
    </citation>
    <scope>NUCLEOTIDE SEQUENCE [LARGE SCALE GENOMIC DNA]</scope>
    <source>
        <strain evidence="3">DSM 18674 / JCM 14361 / 8.8.11</strain>
    </source>
</reference>
<evidence type="ECO:0000313" key="3">
    <source>
        <dbReference type="Proteomes" id="UP000011867"/>
    </source>
</evidence>
<name>M1XL63_NATM8</name>
<feature type="compositionally biased region" description="Basic and acidic residues" evidence="1">
    <location>
        <begin position="1"/>
        <end position="18"/>
    </location>
</feature>
<proteinExistence type="predicted"/>
<evidence type="ECO:0000313" key="2">
    <source>
        <dbReference type="EMBL" id="CCQ37154.1"/>
    </source>
</evidence>
<evidence type="ECO:0000256" key="1">
    <source>
        <dbReference type="SAM" id="MobiDB-lite"/>
    </source>
</evidence>
<accession>M1XL63</accession>
<dbReference type="RefSeq" id="WP_015409904.1">
    <property type="nucleotide sequence ID" value="NC_020388.1"/>
</dbReference>
<sequence>MAFEKGDRVTFHDKHSEYDGETGEVTQVSETMFGDNTYIVDFEEGQEAGIAEESLDVAEDAADADDE</sequence>
<organism evidence="2 3">
    <name type="scientific">Natronomonas moolapensis (strain DSM 18674 / CECT 7526 / JCM 14361 / 8.8.11)</name>
    <dbReference type="NCBI Taxonomy" id="268739"/>
    <lineage>
        <taxon>Archaea</taxon>
        <taxon>Methanobacteriati</taxon>
        <taxon>Methanobacteriota</taxon>
        <taxon>Stenosarchaea group</taxon>
        <taxon>Halobacteria</taxon>
        <taxon>Halobacteriales</taxon>
        <taxon>Natronomonadaceae</taxon>
        <taxon>Natronomonas</taxon>
    </lineage>
</organism>
<dbReference type="eggNOG" id="arCOG04639">
    <property type="taxonomic scope" value="Archaea"/>
</dbReference>
<dbReference type="STRING" id="268739.Nmlp_3011"/>
<dbReference type="OrthoDB" id="241713at2157"/>